<sequence>MAYQPPVADVTVVVTVAGDGNNSIPSERRITPSWSVNVLKGKLETMTGIPPSSQRLKLKVPGRGDIWVDDEMRTIGEFGLVRGAELEIHDLRPPSARPNFSDLSSVEKYTLPPEQYEQLQDSVLSWKKSQKLGRFNPDAPTPEEQVREQVAKDKAAIEKNNITLGARAIIVPSVPPHLRRGTIRYIEPPLWVGIELDEPTGKNNGSVGGKKYFECLQNRGVFVKPDKVEVGDWPVLGLDDLDEDMEEI</sequence>
<dbReference type="VEuPathDB" id="FungiDB:AAP_00113"/>
<dbReference type="GO" id="GO:0005938">
    <property type="term" value="C:cell cortex"/>
    <property type="evidence" value="ECO:0007669"/>
    <property type="project" value="TreeGrafter"/>
</dbReference>
<dbReference type="EMBL" id="AZGZ01000001">
    <property type="protein sequence ID" value="KZZ97852.1"/>
    <property type="molecule type" value="Genomic_DNA"/>
</dbReference>
<dbReference type="SUPFAM" id="SSF74924">
    <property type="entry name" value="Cap-Gly domain"/>
    <property type="match status" value="1"/>
</dbReference>
<dbReference type="GO" id="GO:0035371">
    <property type="term" value="C:microtubule plus-end"/>
    <property type="evidence" value="ECO:0007669"/>
    <property type="project" value="TreeGrafter"/>
</dbReference>
<dbReference type="AlphaFoldDB" id="A0A162ISM0"/>
<dbReference type="Pfam" id="PF14560">
    <property type="entry name" value="Ubiquitin_2"/>
    <property type="match status" value="1"/>
</dbReference>
<reference evidence="7 8" key="1">
    <citation type="journal article" date="2016" name="Genome Biol. Evol.">
        <title>Divergent and convergent evolution of fungal pathogenicity.</title>
        <authorList>
            <person name="Shang Y."/>
            <person name="Xiao G."/>
            <person name="Zheng P."/>
            <person name="Cen K."/>
            <person name="Zhan S."/>
            <person name="Wang C."/>
        </authorList>
    </citation>
    <scope>NUCLEOTIDE SEQUENCE [LARGE SCALE GENOMIC DNA]</scope>
    <source>
        <strain evidence="7 8">ARSEF 7405</strain>
    </source>
</reference>
<keyword evidence="8" id="KW-1185">Reference proteome</keyword>
<dbReference type="GO" id="GO:0051010">
    <property type="term" value="F:microtubule plus-end binding"/>
    <property type="evidence" value="ECO:0007669"/>
    <property type="project" value="TreeGrafter"/>
</dbReference>
<dbReference type="PROSITE" id="PS50245">
    <property type="entry name" value="CAP_GLY_2"/>
    <property type="match status" value="1"/>
</dbReference>
<accession>A0A162ISM0</accession>
<dbReference type="GO" id="GO:0031122">
    <property type="term" value="P:cytoplasmic microtubule organization"/>
    <property type="evidence" value="ECO:0007669"/>
    <property type="project" value="EnsemblFungi"/>
</dbReference>
<evidence type="ECO:0000256" key="4">
    <source>
        <dbReference type="ARBA" id="ARBA00025779"/>
    </source>
</evidence>
<name>A0A162ISM0_9EURO</name>
<evidence type="ECO:0000256" key="2">
    <source>
        <dbReference type="ARBA" id="ARBA00022490"/>
    </source>
</evidence>
<protein>
    <submittedName>
        <fullName evidence="7">Cytoskeleton-associated protein, Gly-rich domain protein</fullName>
    </submittedName>
</protein>
<evidence type="ECO:0000256" key="1">
    <source>
        <dbReference type="ARBA" id="ARBA00004496"/>
    </source>
</evidence>
<dbReference type="SMART" id="SM01052">
    <property type="entry name" value="CAP_GLY"/>
    <property type="match status" value="1"/>
</dbReference>
<dbReference type="Gene3D" id="3.10.20.90">
    <property type="entry name" value="Phosphatidylinositol 3-kinase Catalytic Subunit, Chain A, domain 1"/>
    <property type="match status" value="1"/>
</dbReference>
<comment type="caution">
    <text evidence="7">The sequence shown here is derived from an EMBL/GenBank/DDBJ whole genome shotgun (WGS) entry which is preliminary data.</text>
</comment>
<evidence type="ECO:0000259" key="5">
    <source>
        <dbReference type="PROSITE" id="PS50053"/>
    </source>
</evidence>
<comment type="similarity">
    <text evidence="4">Belongs to the TBCB family.</text>
</comment>
<dbReference type="SUPFAM" id="SSF54236">
    <property type="entry name" value="Ubiquitin-like"/>
    <property type="match status" value="1"/>
</dbReference>
<dbReference type="PROSITE" id="PS50053">
    <property type="entry name" value="UBIQUITIN_2"/>
    <property type="match status" value="1"/>
</dbReference>
<organism evidence="7 8">
    <name type="scientific">Ascosphaera apis ARSEF 7405</name>
    <dbReference type="NCBI Taxonomy" id="392613"/>
    <lineage>
        <taxon>Eukaryota</taxon>
        <taxon>Fungi</taxon>
        <taxon>Dikarya</taxon>
        <taxon>Ascomycota</taxon>
        <taxon>Pezizomycotina</taxon>
        <taxon>Eurotiomycetes</taxon>
        <taxon>Eurotiomycetidae</taxon>
        <taxon>Onygenales</taxon>
        <taxon>Ascosphaeraceae</taxon>
        <taxon>Ascosphaera</taxon>
    </lineage>
</organism>
<feature type="domain" description="Ubiquitin-like" evidence="5">
    <location>
        <begin position="10"/>
        <end position="88"/>
    </location>
</feature>
<comment type="subcellular location">
    <subcellularLocation>
        <location evidence="1">Cytoplasm</location>
    </subcellularLocation>
</comment>
<evidence type="ECO:0000313" key="8">
    <source>
        <dbReference type="Proteomes" id="UP000242877"/>
    </source>
</evidence>
<keyword evidence="3" id="KW-0143">Chaperone</keyword>
<dbReference type="Pfam" id="PF01302">
    <property type="entry name" value="CAP_GLY"/>
    <property type="match status" value="1"/>
</dbReference>
<dbReference type="InterPro" id="IPR000626">
    <property type="entry name" value="Ubiquitin-like_dom"/>
</dbReference>
<gene>
    <name evidence="7" type="ORF">AAP_00113</name>
</gene>
<dbReference type="PANTHER" id="PTHR18916:SF85">
    <property type="entry name" value="TUBULIN-FOLDING COFACTOR B"/>
    <property type="match status" value="1"/>
</dbReference>
<dbReference type="InterPro" id="IPR000938">
    <property type="entry name" value="CAP-Gly_domain"/>
</dbReference>
<keyword evidence="2" id="KW-0963">Cytoplasm</keyword>
<proteinExistence type="inferred from homology"/>
<dbReference type="Proteomes" id="UP000242877">
    <property type="component" value="Unassembled WGS sequence"/>
</dbReference>
<evidence type="ECO:0000259" key="6">
    <source>
        <dbReference type="PROSITE" id="PS50245"/>
    </source>
</evidence>
<dbReference type="GO" id="GO:0005634">
    <property type="term" value="C:nucleus"/>
    <property type="evidence" value="ECO:0007669"/>
    <property type="project" value="TreeGrafter"/>
</dbReference>
<feature type="domain" description="CAP-Gly" evidence="6">
    <location>
        <begin position="190"/>
        <end position="224"/>
    </location>
</feature>
<dbReference type="InterPro" id="IPR029071">
    <property type="entry name" value="Ubiquitin-like_domsf"/>
</dbReference>
<dbReference type="Gene3D" id="2.30.30.190">
    <property type="entry name" value="CAP Gly-rich-like domain"/>
    <property type="match status" value="1"/>
</dbReference>
<dbReference type="InterPro" id="IPR036859">
    <property type="entry name" value="CAP-Gly_dom_sf"/>
</dbReference>
<dbReference type="PROSITE" id="PS00845">
    <property type="entry name" value="CAP_GLY_1"/>
    <property type="match status" value="1"/>
</dbReference>
<evidence type="ECO:0000256" key="3">
    <source>
        <dbReference type="ARBA" id="ARBA00023186"/>
    </source>
</evidence>
<evidence type="ECO:0000313" key="7">
    <source>
        <dbReference type="EMBL" id="KZZ97852.1"/>
    </source>
</evidence>
<dbReference type="OrthoDB" id="5295208at2759"/>
<dbReference type="PANTHER" id="PTHR18916">
    <property type="entry name" value="DYNACTIN 1-RELATED MICROTUBULE-BINDING"/>
    <property type="match status" value="1"/>
</dbReference>